<feature type="transmembrane region" description="Helical" evidence="1">
    <location>
        <begin position="133"/>
        <end position="158"/>
    </location>
</feature>
<proteinExistence type="predicted"/>
<feature type="transmembrane region" description="Helical" evidence="1">
    <location>
        <begin position="203"/>
        <end position="226"/>
    </location>
</feature>
<keyword evidence="1" id="KW-1133">Transmembrane helix</keyword>
<comment type="caution">
    <text evidence="2">The sequence shown here is derived from an EMBL/GenBank/DDBJ whole genome shotgun (WGS) entry which is preliminary data.</text>
</comment>
<protein>
    <submittedName>
        <fullName evidence="2">Uncharacterized protein</fullName>
    </submittedName>
</protein>
<accession>A0ABT8C880</accession>
<keyword evidence="1" id="KW-0472">Membrane</keyword>
<keyword evidence="1" id="KW-0812">Transmembrane</keyword>
<name>A0ABT8C880_9BACT</name>
<feature type="transmembrane region" description="Helical" evidence="1">
    <location>
        <begin position="74"/>
        <end position="95"/>
    </location>
</feature>
<feature type="transmembrane region" description="Helical" evidence="1">
    <location>
        <begin position="272"/>
        <end position="290"/>
    </location>
</feature>
<dbReference type="EMBL" id="JAUFQS010000012">
    <property type="protein sequence ID" value="MDN3688730.1"/>
    <property type="molecule type" value="Genomic_DNA"/>
</dbReference>
<keyword evidence="3" id="KW-1185">Reference proteome</keyword>
<evidence type="ECO:0000313" key="3">
    <source>
        <dbReference type="Proteomes" id="UP001236663"/>
    </source>
</evidence>
<feature type="transmembrane region" description="Helical" evidence="1">
    <location>
        <begin position="341"/>
        <end position="363"/>
    </location>
</feature>
<evidence type="ECO:0000313" key="2">
    <source>
        <dbReference type="EMBL" id="MDN3688730.1"/>
    </source>
</evidence>
<sequence>MRKSWVLVVLLNFLIASVLGLLLRAAFVWEISWMDYRYMLHGHSHVALLGWLYLGFFLLIHGQLIPQEKSRKTIYSILFWITQVAVLGMAVAFPLQGYAGFSIFFATLHIFSSYLMVFQVWRDHDRSNPQVTLLLKTALVFLVLSTLGVWTLAAIMATGGKAGLLYQVAIQFYLHFQFNGWLLFILLALLVKNLSKELSANYFQLLFRMLLFSQIFTFSLVIFWAYQSFWAYLVHGIGAVLQFLVGAAIIYYFKNAGSSLSSQKSSWPFAKLAIIVVGIRVLFELLLVFPDLAEMAIVLRPIIVGFIHLNMLGLFSAYLLFVMYPGEQEEKSTTWLPGSILFFYLGFVGSELYLFVQGIFYWLEWGRLSWFYEGLFITSCFLSIGIIIYIIEYNKINYFEIKKSICMHHK</sequence>
<feature type="transmembrane region" description="Helical" evidence="1">
    <location>
        <begin position="369"/>
        <end position="391"/>
    </location>
</feature>
<feature type="transmembrane region" description="Helical" evidence="1">
    <location>
        <begin position="101"/>
        <end position="121"/>
    </location>
</feature>
<feature type="transmembrane region" description="Helical" evidence="1">
    <location>
        <begin position="302"/>
        <end position="321"/>
    </location>
</feature>
<feature type="transmembrane region" description="Helical" evidence="1">
    <location>
        <begin position="170"/>
        <end position="191"/>
    </location>
</feature>
<evidence type="ECO:0000256" key="1">
    <source>
        <dbReference type="SAM" id="Phobius"/>
    </source>
</evidence>
<gene>
    <name evidence="2" type="ORF">QWZ15_12885</name>
</gene>
<feature type="transmembrane region" description="Helical" evidence="1">
    <location>
        <begin position="232"/>
        <end position="252"/>
    </location>
</feature>
<dbReference type="RefSeq" id="WP_163386464.1">
    <property type="nucleotide sequence ID" value="NZ_JAUFQS010000012.1"/>
</dbReference>
<reference evidence="3" key="1">
    <citation type="journal article" date="2019" name="Int. J. Syst. Evol. Microbiol.">
        <title>The Global Catalogue of Microorganisms (GCM) 10K type strain sequencing project: providing services to taxonomists for standard genome sequencing and annotation.</title>
        <authorList>
            <consortium name="The Broad Institute Genomics Platform"/>
            <consortium name="The Broad Institute Genome Sequencing Center for Infectious Disease"/>
            <person name="Wu L."/>
            <person name="Ma J."/>
        </authorList>
    </citation>
    <scope>NUCLEOTIDE SEQUENCE [LARGE SCALE GENOMIC DNA]</scope>
    <source>
        <strain evidence="3">CECT 7706</strain>
    </source>
</reference>
<feature type="transmembrane region" description="Helical" evidence="1">
    <location>
        <begin position="44"/>
        <end position="62"/>
    </location>
</feature>
<dbReference type="Proteomes" id="UP001236663">
    <property type="component" value="Unassembled WGS sequence"/>
</dbReference>
<organism evidence="2 3">
    <name type="scientific">Cyclobacterium jeungdonense</name>
    <dbReference type="NCBI Taxonomy" id="708087"/>
    <lineage>
        <taxon>Bacteria</taxon>
        <taxon>Pseudomonadati</taxon>
        <taxon>Bacteroidota</taxon>
        <taxon>Cytophagia</taxon>
        <taxon>Cytophagales</taxon>
        <taxon>Cyclobacteriaceae</taxon>
        <taxon>Cyclobacterium</taxon>
    </lineage>
</organism>